<comment type="caution">
    <text evidence="1">The sequence shown here is derived from an EMBL/GenBank/DDBJ whole genome shotgun (WGS) entry which is preliminary data.</text>
</comment>
<evidence type="ECO:0000313" key="2">
    <source>
        <dbReference type="Proteomes" id="UP000256405"/>
    </source>
</evidence>
<evidence type="ECO:0000313" key="1">
    <source>
        <dbReference type="EMBL" id="REG90369.1"/>
    </source>
</evidence>
<accession>A0A3E0DZ89</accession>
<dbReference type="RefSeq" id="WP_116116476.1">
    <property type="nucleotide sequence ID" value="NZ_QUNF01000007.1"/>
</dbReference>
<dbReference type="AlphaFoldDB" id="A0A3E0DZ89"/>
<dbReference type="EMBL" id="QUNF01000007">
    <property type="protein sequence ID" value="REG90369.1"/>
    <property type="molecule type" value="Genomic_DNA"/>
</dbReference>
<reference evidence="1 2" key="1">
    <citation type="submission" date="2018-08" db="EMBL/GenBank/DDBJ databases">
        <title>Genomic Encyclopedia of Archaeal and Bacterial Type Strains, Phase II (KMG-II): from individual species to whole genera.</title>
        <authorList>
            <person name="Goeker M."/>
        </authorList>
    </citation>
    <scope>NUCLEOTIDE SEQUENCE [LARGE SCALE GENOMIC DNA]</scope>
    <source>
        <strain evidence="1 2">DSM 15986</strain>
    </source>
</reference>
<sequence>MWQEILVGLIVLAALAYLVKKFFFKSKSEAGCDKCAKP</sequence>
<gene>
    <name evidence="1" type="ORF">C8N25_107108</name>
</gene>
<dbReference type="Proteomes" id="UP000256405">
    <property type="component" value="Unassembled WGS sequence"/>
</dbReference>
<dbReference type="Pfam" id="PF12669">
    <property type="entry name" value="FeoB_associated"/>
    <property type="match status" value="1"/>
</dbReference>
<organism evidence="1 2">
    <name type="scientific">Algoriphagus antarcticus</name>
    <dbReference type="NCBI Taxonomy" id="238540"/>
    <lineage>
        <taxon>Bacteria</taxon>
        <taxon>Pseudomonadati</taxon>
        <taxon>Bacteroidota</taxon>
        <taxon>Cytophagia</taxon>
        <taxon>Cytophagales</taxon>
        <taxon>Cyclobacteriaceae</taxon>
        <taxon>Algoriphagus</taxon>
    </lineage>
</organism>
<proteinExistence type="predicted"/>
<keyword evidence="2" id="KW-1185">Reference proteome</keyword>
<name>A0A3E0DZ89_9BACT</name>
<protein>
    <submittedName>
        <fullName evidence="1">Attachment p12 family protein</fullName>
    </submittedName>
</protein>